<proteinExistence type="predicted"/>
<sequence length="226" mass="25711">MARGRGRPKKNVLSSVVHPLVSKENLRKSAEDDDNKRSEWETIEDGEEEAKSKTLEGKPSQEMITDVTEEIEKKNYGFMSSAAQDRSSDTPLHETKYRNLANMMEKIDLFEKESTGDHFTWVSDTLNDQYEIEEEIFRYYGELVGSATTNLQGIDIDALRQGSQLIDEQFDYLTTPVAGKEILKALKGIKDSTTLGVDGYGVKLFMATWNIRKHYLIAVIKALFEK</sequence>
<dbReference type="Proteomes" id="UP001058974">
    <property type="component" value="Chromosome 3"/>
</dbReference>
<feature type="compositionally biased region" description="Basic residues" evidence="1">
    <location>
        <begin position="1"/>
        <end position="10"/>
    </location>
</feature>
<name>A0A9D4XXC6_PEA</name>
<evidence type="ECO:0000256" key="1">
    <source>
        <dbReference type="SAM" id="MobiDB-lite"/>
    </source>
</evidence>
<organism evidence="2 3">
    <name type="scientific">Pisum sativum</name>
    <name type="common">Garden pea</name>
    <name type="synonym">Lathyrus oleraceus</name>
    <dbReference type="NCBI Taxonomy" id="3888"/>
    <lineage>
        <taxon>Eukaryota</taxon>
        <taxon>Viridiplantae</taxon>
        <taxon>Streptophyta</taxon>
        <taxon>Embryophyta</taxon>
        <taxon>Tracheophyta</taxon>
        <taxon>Spermatophyta</taxon>
        <taxon>Magnoliopsida</taxon>
        <taxon>eudicotyledons</taxon>
        <taxon>Gunneridae</taxon>
        <taxon>Pentapetalae</taxon>
        <taxon>rosids</taxon>
        <taxon>fabids</taxon>
        <taxon>Fabales</taxon>
        <taxon>Fabaceae</taxon>
        <taxon>Papilionoideae</taxon>
        <taxon>50 kb inversion clade</taxon>
        <taxon>NPAAA clade</taxon>
        <taxon>Hologalegina</taxon>
        <taxon>IRL clade</taxon>
        <taxon>Fabeae</taxon>
        <taxon>Lathyrus</taxon>
    </lineage>
</organism>
<reference evidence="2 3" key="1">
    <citation type="journal article" date="2022" name="Nat. Genet.">
        <title>Improved pea reference genome and pan-genome highlight genomic features and evolutionary characteristics.</title>
        <authorList>
            <person name="Yang T."/>
            <person name="Liu R."/>
            <person name="Luo Y."/>
            <person name="Hu S."/>
            <person name="Wang D."/>
            <person name="Wang C."/>
            <person name="Pandey M.K."/>
            <person name="Ge S."/>
            <person name="Xu Q."/>
            <person name="Li N."/>
            <person name="Li G."/>
            <person name="Huang Y."/>
            <person name="Saxena R.K."/>
            <person name="Ji Y."/>
            <person name="Li M."/>
            <person name="Yan X."/>
            <person name="He Y."/>
            <person name="Liu Y."/>
            <person name="Wang X."/>
            <person name="Xiang C."/>
            <person name="Varshney R.K."/>
            <person name="Ding H."/>
            <person name="Gao S."/>
            <person name="Zong X."/>
        </authorList>
    </citation>
    <scope>NUCLEOTIDE SEQUENCE [LARGE SCALE GENOMIC DNA]</scope>
    <source>
        <strain evidence="2 3">cv. Zhongwan 6</strain>
    </source>
</reference>
<accession>A0A9D4XXC6</accession>
<keyword evidence="3" id="KW-1185">Reference proteome</keyword>
<dbReference type="Gramene" id="Psat03G0302200-T1">
    <property type="protein sequence ID" value="KAI5427834.1"/>
    <property type="gene ID" value="KIW84_033022"/>
</dbReference>
<gene>
    <name evidence="2" type="ORF">KIW84_033022</name>
</gene>
<feature type="compositionally biased region" description="Basic and acidic residues" evidence="1">
    <location>
        <begin position="24"/>
        <end position="40"/>
    </location>
</feature>
<evidence type="ECO:0000313" key="3">
    <source>
        <dbReference type="Proteomes" id="UP001058974"/>
    </source>
</evidence>
<evidence type="ECO:0000313" key="2">
    <source>
        <dbReference type="EMBL" id="KAI5427834.1"/>
    </source>
</evidence>
<feature type="region of interest" description="Disordered" evidence="1">
    <location>
        <begin position="1"/>
        <end position="61"/>
    </location>
</feature>
<comment type="caution">
    <text evidence="2">The sequence shown here is derived from an EMBL/GenBank/DDBJ whole genome shotgun (WGS) entry which is preliminary data.</text>
</comment>
<protein>
    <submittedName>
        <fullName evidence="2">Uncharacterized protein</fullName>
    </submittedName>
</protein>
<dbReference type="EMBL" id="JAMSHJ010000003">
    <property type="protein sequence ID" value="KAI5427834.1"/>
    <property type="molecule type" value="Genomic_DNA"/>
</dbReference>
<dbReference type="AlphaFoldDB" id="A0A9D4XXC6"/>